<organism evidence="2 3">
    <name type="scientific">Desulfofustis glycolicus DSM 9705</name>
    <dbReference type="NCBI Taxonomy" id="1121409"/>
    <lineage>
        <taxon>Bacteria</taxon>
        <taxon>Pseudomonadati</taxon>
        <taxon>Thermodesulfobacteriota</taxon>
        <taxon>Desulfobulbia</taxon>
        <taxon>Desulfobulbales</taxon>
        <taxon>Desulfocapsaceae</taxon>
        <taxon>Desulfofustis</taxon>
    </lineage>
</organism>
<dbReference type="PANTHER" id="PTHR34227">
    <property type="entry name" value="CHAPERONE PROTEIN YCDY"/>
    <property type="match status" value="1"/>
</dbReference>
<dbReference type="PANTHER" id="PTHR34227:SF1">
    <property type="entry name" value="DIMETHYL SULFOXIDE REDUCTASE CHAPERONE-RELATED"/>
    <property type="match status" value="1"/>
</dbReference>
<evidence type="ECO:0000313" key="2">
    <source>
        <dbReference type="EMBL" id="SHH39936.1"/>
    </source>
</evidence>
<evidence type="ECO:0000256" key="1">
    <source>
        <dbReference type="ARBA" id="ARBA00023186"/>
    </source>
</evidence>
<dbReference type="STRING" id="1121409.SAMN02745124_00447"/>
<name>A0A1M5SN61_9BACT</name>
<dbReference type="Pfam" id="PF02613">
    <property type="entry name" value="Nitrate_red_del"/>
    <property type="match status" value="1"/>
</dbReference>
<accession>A0A1M5SN61</accession>
<keyword evidence="1" id="KW-0143">Chaperone</keyword>
<dbReference type="Proteomes" id="UP000184139">
    <property type="component" value="Unassembled WGS sequence"/>
</dbReference>
<dbReference type="InterPro" id="IPR050289">
    <property type="entry name" value="TorD/DmsD_chaperones"/>
</dbReference>
<reference evidence="2 3" key="1">
    <citation type="submission" date="2016-11" db="EMBL/GenBank/DDBJ databases">
        <authorList>
            <person name="Jaros S."/>
            <person name="Januszkiewicz K."/>
            <person name="Wedrychowicz H."/>
        </authorList>
    </citation>
    <scope>NUCLEOTIDE SEQUENCE [LARGE SCALE GENOMIC DNA]</scope>
    <source>
        <strain evidence="2 3">DSM 9705</strain>
    </source>
</reference>
<dbReference type="SUPFAM" id="SSF89155">
    <property type="entry name" value="TorD-like"/>
    <property type="match status" value="1"/>
</dbReference>
<dbReference type="InterPro" id="IPR020945">
    <property type="entry name" value="DMSO/NO3_reduct_chaperone"/>
</dbReference>
<dbReference type="Gene3D" id="1.10.3480.10">
    <property type="entry name" value="TorD-like"/>
    <property type="match status" value="1"/>
</dbReference>
<sequence length="238" mass="27770">MDSEKRAIHKARAVYYGLFASLFPFSFDAEYFDDLEKSVDLLGRHPLDEQSGRALKNMKRRLKNRGFLALKNENERLFYRPDTASIPTTASYFCENRDDGRKRLQMIEYLLASPFRRNSDEFKEHEDHLEFIMRFMQRLIIEELGGNANAGLLGEKVFQNVLNEMVDALIDQLREHQYSSFYRQAALVLESFIAFERVFLRVNKPREQSAVASRTHQHPGDQQAVMSRCVKMGQDSCL</sequence>
<dbReference type="OrthoDB" id="5321442at2"/>
<dbReference type="EMBL" id="FQXS01000001">
    <property type="protein sequence ID" value="SHH39936.1"/>
    <property type="molecule type" value="Genomic_DNA"/>
</dbReference>
<proteinExistence type="predicted"/>
<dbReference type="InterPro" id="IPR036411">
    <property type="entry name" value="TorD-like_sf"/>
</dbReference>
<dbReference type="RefSeq" id="WP_073373169.1">
    <property type="nucleotide sequence ID" value="NZ_FQXS01000001.1"/>
</dbReference>
<evidence type="ECO:0000313" key="3">
    <source>
        <dbReference type="Proteomes" id="UP000184139"/>
    </source>
</evidence>
<keyword evidence="3" id="KW-1185">Reference proteome</keyword>
<gene>
    <name evidence="2" type="ORF">SAMN02745124_00447</name>
</gene>
<protein>
    <submittedName>
        <fullName evidence="2">Nitrate reductase delta subunit</fullName>
    </submittedName>
</protein>
<dbReference type="AlphaFoldDB" id="A0A1M5SN61"/>